<dbReference type="SUPFAM" id="SSF48403">
    <property type="entry name" value="Ankyrin repeat"/>
    <property type="match status" value="1"/>
</dbReference>
<dbReference type="EMBL" id="OA888437">
    <property type="protein sequence ID" value="CAD7283909.1"/>
    <property type="molecule type" value="Genomic_DNA"/>
</dbReference>
<dbReference type="EMBL" id="CAJPEX010006400">
    <property type="protein sequence ID" value="CAG0924061.1"/>
    <property type="molecule type" value="Genomic_DNA"/>
</dbReference>
<dbReference type="GO" id="GO:0022857">
    <property type="term" value="F:transmembrane transporter activity"/>
    <property type="evidence" value="ECO:0007669"/>
    <property type="project" value="TreeGrafter"/>
</dbReference>
<evidence type="ECO:0000313" key="9">
    <source>
        <dbReference type="Proteomes" id="UP000678499"/>
    </source>
</evidence>
<dbReference type="Proteomes" id="UP000678499">
    <property type="component" value="Unassembled WGS sequence"/>
</dbReference>
<proteinExistence type="predicted"/>
<feature type="transmembrane region" description="Helical" evidence="7">
    <location>
        <begin position="464"/>
        <end position="489"/>
    </location>
</feature>
<dbReference type="PANTHER" id="PTHR47143">
    <property type="entry name" value="TRANSIENT RECEPTOR POTENTIAL CATION CHANNEL PROTEIN PAINLESS"/>
    <property type="match status" value="1"/>
</dbReference>
<reference evidence="8" key="1">
    <citation type="submission" date="2020-11" db="EMBL/GenBank/DDBJ databases">
        <authorList>
            <person name="Tran Van P."/>
        </authorList>
    </citation>
    <scope>NUCLEOTIDE SEQUENCE</scope>
</reference>
<protein>
    <recommendedName>
        <fullName evidence="10">Ion transport domain-containing protein</fullName>
    </recommendedName>
</protein>
<dbReference type="InterPro" id="IPR036770">
    <property type="entry name" value="Ankyrin_rpt-contain_sf"/>
</dbReference>
<feature type="transmembrane region" description="Helical" evidence="7">
    <location>
        <begin position="501"/>
        <end position="520"/>
    </location>
</feature>
<feature type="transmembrane region" description="Helical" evidence="7">
    <location>
        <begin position="440"/>
        <end position="458"/>
    </location>
</feature>
<organism evidence="8">
    <name type="scientific">Notodromas monacha</name>
    <dbReference type="NCBI Taxonomy" id="399045"/>
    <lineage>
        <taxon>Eukaryota</taxon>
        <taxon>Metazoa</taxon>
        <taxon>Ecdysozoa</taxon>
        <taxon>Arthropoda</taxon>
        <taxon>Crustacea</taxon>
        <taxon>Oligostraca</taxon>
        <taxon>Ostracoda</taxon>
        <taxon>Podocopa</taxon>
        <taxon>Podocopida</taxon>
        <taxon>Cypridocopina</taxon>
        <taxon>Cypridoidea</taxon>
        <taxon>Cyprididae</taxon>
        <taxon>Notodromas</taxon>
    </lineage>
</organism>
<keyword evidence="7" id="KW-1133">Transmembrane helix</keyword>
<feature type="transmembrane region" description="Helical" evidence="7">
    <location>
        <begin position="403"/>
        <end position="419"/>
    </location>
</feature>
<feature type="transmembrane region" description="Helical" evidence="7">
    <location>
        <begin position="370"/>
        <end position="391"/>
    </location>
</feature>
<keyword evidence="2" id="KW-0677">Repeat</keyword>
<keyword evidence="7" id="KW-0812">Transmembrane</keyword>
<dbReference type="GO" id="GO:0034220">
    <property type="term" value="P:monoatomic ion transmembrane transport"/>
    <property type="evidence" value="ECO:0007669"/>
    <property type="project" value="UniProtKB-KW"/>
</dbReference>
<evidence type="ECO:0000256" key="3">
    <source>
        <dbReference type="ARBA" id="ARBA00023043"/>
    </source>
</evidence>
<dbReference type="OrthoDB" id="2157354at2759"/>
<feature type="transmembrane region" description="Helical" evidence="7">
    <location>
        <begin position="591"/>
        <end position="617"/>
    </location>
</feature>
<sequence length="747" mass="85315">MKPETWLKKLLPGARGQRGSLGALVSPAESPTAESLAEYATERQLQHSISLDNVADAFELIEKLGISAVDGVSKHTQTQPLFYACEKDAKNVVRNLIGNIDVDSLVSLEDLEGRRLLHVVKSRDCAKILLEHVGDPDLQRKWIESPGSGDCSAFTPLQAMVSAERPQVLEYFLRFSVEFCCSPFGSKHLSPIKLAARQGRYNCLQVMIKRVISDTTGIVVCDTTYPEPQKSRISSERDTAIQFWDDLLRVSAENGSWRCFDLILRSRPAHLPIHSKSFVDIVKRLEDEDDEKRIRKLLDQTINFAQDGGEIDPNKLVIDYGILFAPCIKRKSDMLDESSVVWRLGNNRPNLLLHPLCYSFLQFKWMKLSIFFYINSIFYFAFLCSLTAYIVREAKGLRNEKNYYFLFTLNCVLAARELYQLMSRKFQYLINWEDWTEASVVALAFLHLEGGPTLFGLYTVHFRILTLMLAWLEMAYMFARFPFLGYYFLMFKSVVITLLKSLLAFSPLLIGFTFGFDILFTEAQTHVYACDEFSWTQTMFIAARMFVMMAGELNYFESLAGLGLDVGDMSNSSSARCLNNSPETLNRRNLFVYHVLFIMFVLLVTIVMVNLLVGLAVSDITRLERKAVTSRAQLTASLIFEVEKIFHSSCCVWLPEVFKKITLIKPHLKRGRAATILLRKGRYSESGFIELPTDISSMRIMARKQMFKIAPNFDELFLSPELVRSTIGMDCWRELKKIARKNAGLEE</sequence>
<evidence type="ECO:0000256" key="5">
    <source>
        <dbReference type="ARBA" id="ARBA00023180"/>
    </source>
</evidence>
<evidence type="ECO:0008006" key="10">
    <source>
        <dbReference type="Google" id="ProtNLM"/>
    </source>
</evidence>
<keyword evidence="6" id="KW-0407">Ion channel</keyword>
<evidence type="ECO:0000256" key="7">
    <source>
        <dbReference type="SAM" id="Phobius"/>
    </source>
</evidence>
<evidence type="ECO:0000256" key="2">
    <source>
        <dbReference type="ARBA" id="ARBA00022737"/>
    </source>
</evidence>
<dbReference type="AlphaFoldDB" id="A0A7R9C1F8"/>
<dbReference type="GO" id="GO:1902495">
    <property type="term" value="C:transmembrane transporter complex"/>
    <property type="evidence" value="ECO:0007669"/>
    <property type="project" value="TreeGrafter"/>
</dbReference>
<keyword evidence="7" id="KW-0472">Membrane</keyword>
<evidence type="ECO:0000256" key="6">
    <source>
        <dbReference type="ARBA" id="ARBA00023303"/>
    </source>
</evidence>
<gene>
    <name evidence="8" type="ORF">NMOB1V02_LOCUS11517</name>
</gene>
<dbReference type="PANTHER" id="PTHR47143:SF1">
    <property type="entry name" value="ION_TRANS DOMAIN-CONTAINING PROTEIN"/>
    <property type="match status" value="1"/>
</dbReference>
<keyword evidence="4" id="KW-0406">Ion transport</keyword>
<accession>A0A7R9C1F8</accession>
<evidence type="ECO:0000256" key="4">
    <source>
        <dbReference type="ARBA" id="ARBA00023065"/>
    </source>
</evidence>
<name>A0A7R9C1F8_9CRUS</name>
<keyword evidence="3" id="KW-0040">ANK repeat</keyword>
<evidence type="ECO:0000256" key="1">
    <source>
        <dbReference type="ARBA" id="ARBA00022448"/>
    </source>
</evidence>
<keyword evidence="1" id="KW-0813">Transport</keyword>
<keyword evidence="9" id="KW-1185">Reference proteome</keyword>
<dbReference type="InterPro" id="IPR052076">
    <property type="entry name" value="TRP_cation_channel"/>
</dbReference>
<keyword evidence="5" id="KW-0325">Glycoprotein</keyword>
<dbReference type="Gene3D" id="1.25.40.20">
    <property type="entry name" value="Ankyrin repeat-containing domain"/>
    <property type="match status" value="1"/>
</dbReference>
<evidence type="ECO:0000313" key="8">
    <source>
        <dbReference type="EMBL" id="CAD7283909.1"/>
    </source>
</evidence>